<dbReference type="STRING" id="1314674.A0A0D7B912"/>
<keyword evidence="7 9" id="KW-0496">Mitochondrion</keyword>
<evidence type="ECO:0000256" key="10">
    <source>
        <dbReference type="SAM" id="MobiDB-lite"/>
    </source>
</evidence>
<gene>
    <name evidence="12" type="ORF">CYLTODRAFT_25069</name>
</gene>
<dbReference type="AlphaFoldDB" id="A0A0D7B912"/>
<feature type="domain" description="Cytochrome c oxidase assembly factor 3 mitochondrial coiled-coil" evidence="11">
    <location>
        <begin position="25"/>
        <end position="68"/>
    </location>
</feature>
<evidence type="ECO:0000256" key="3">
    <source>
        <dbReference type="ARBA" id="ARBA00007035"/>
    </source>
</evidence>
<keyword evidence="13" id="KW-1185">Reference proteome</keyword>
<dbReference type="OrthoDB" id="10018333at2759"/>
<keyword evidence="8 9" id="KW-0472">Membrane</keyword>
<dbReference type="GO" id="GO:0033617">
    <property type="term" value="P:mitochondrial respiratory chain complex IV assembly"/>
    <property type="evidence" value="ECO:0007669"/>
    <property type="project" value="UniProtKB-UniRule"/>
</dbReference>
<dbReference type="PANTHER" id="PTHR15642:SF3">
    <property type="entry name" value="CYTOCHROME C OXIDASE ASSEMBLY FACTOR 3 HOMOLOG, MITOCHONDRIAL"/>
    <property type="match status" value="1"/>
</dbReference>
<evidence type="ECO:0000256" key="4">
    <source>
        <dbReference type="ARBA" id="ARBA00011351"/>
    </source>
</evidence>
<accession>A0A0D7B912</accession>
<dbReference type="Pfam" id="PF09813">
    <property type="entry name" value="Coa3_cc"/>
    <property type="match status" value="1"/>
</dbReference>
<evidence type="ECO:0000256" key="6">
    <source>
        <dbReference type="ARBA" id="ARBA00022989"/>
    </source>
</evidence>
<dbReference type="EMBL" id="KN880546">
    <property type="protein sequence ID" value="KIY66690.1"/>
    <property type="molecule type" value="Genomic_DNA"/>
</dbReference>
<dbReference type="Proteomes" id="UP000054007">
    <property type="component" value="Unassembled WGS sequence"/>
</dbReference>
<evidence type="ECO:0000313" key="13">
    <source>
        <dbReference type="Proteomes" id="UP000054007"/>
    </source>
</evidence>
<proteinExistence type="inferred from homology"/>
<dbReference type="GO" id="GO:0005743">
    <property type="term" value="C:mitochondrial inner membrane"/>
    <property type="evidence" value="ECO:0007669"/>
    <property type="project" value="UniProtKB-UniRule"/>
</dbReference>
<dbReference type="PANTHER" id="PTHR15642">
    <property type="entry name" value="CYTOCHROME C OXIDASE ASSEMBLY FACTOR 3, MITOCHONDRIAL"/>
    <property type="match status" value="1"/>
</dbReference>
<evidence type="ECO:0000256" key="9">
    <source>
        <dbReference type="RuleBase" id="RU367056"/>
    </source>
</evidence>
<evidence type="ECO:0000256" key="2">
    <source>
        <dbReference type="ARBA" id="ARBA00004304"/>
    </source>
</evidence>
<protein>
    <recommendedName>
        <fullName evidence="9">Cytochrome c oxidase assembly factor 3</fullName>
    </recommendedName>
</protein>
<reference evidence="12 13" key="1">
    <citation type="journal article" date="2015" name="Fungal Genet. Biol.">
        <title>Evolution of novel wood decay mechanisms in Agaricales revealed by the genome sequences of Fistulina hepatica and Cylindrobasidium torrendii.</title>
        <authorList>
            <person name="Floudas D."/>
            <person name="Held B.W."/>
            <person name="Riley R."/>
            <person name="Nagy L.G."/>
            <person name="Koehler G."/>
            <person name="Ransdell A.S."/>
            <person name="Younus H."/>
            <person name="Chow J."/>
            <person name="Chiniquy J."/>
            <person name="Lipzen A."/>
            <person name="Tritt A."/>
            <person name="Sun H."/>
            <person name="Haridas S."/>
            <person name="LaButti K."/>
            <person name="Ohm R.A."/>
            <person name="Kues U."/>
            <person name="Blanchette R.A."/>
            <person name="Grigoriev I.V."/>
            <person name="Minto R.E."/>
            <person name="Hibbett D.S."/>
        </authorList>
    </citation>
    <scope>NUCLEOTIDE SEQUENCE [LARGE SCALE GENOMIC DNA]</scope>
    <source>
        <strain evidence="12 13">FP15055 ss-10</strain>
    </source>
</reference>
<dbReference type="InterPro" id="IPR018628">
    <property type="entry name" value="Coa3_CC"/>
</dbReference>
<dbReference type="InterPro" id="IPR041752">
    <property type="entry name" value="Coa3"/>
</dbReference>
<evidence type="ECO:0000259" key="11">
    <source>
        <dbReference type="Pfam" id="PF09813"/>
    </source>
</evidence>
<keyword evidence="6 9" id="KW-1133">Transmembrane helix</keyword>
<feature type="transmembrane region" description="Helical" evidence="9">
    <location>
        <begin position="32"/>
        <end position="53"/>
    </location>
</feature>
<evidence type="ECO:0000256" key="1">
    <source>
        <dbReference type="ARBA" id="ARBA00003064"/>
    </source>
</evidence>
<evidence type="ECO:0000313" key="12">
    <source>
        <dbReference type="EMBL" id="KIY66690.1"/>
    </source>
</evidence>
<organism evidence="12 13">
    <name type="scientific">Cylindrobasidium torrendii FP15055 ss-10</name>
    <dbReference type="NCBI Taxonomy" id="1314674"/>
    <lineage>
        <taxon>Eukaryota</taxon>
        <taxon>Fungi</taxon>
        <taxon>Dikarya</taxon>
        <taxon>Basidiomycota</taxon>
        <taxon>Agaricomycotina</taxon>
        <taxon>Agaricomycetes</taxon>
        <taxon>Agaricomycetidae</taxon>
        <taxon>Agaricales</taxon>
        <taxon>Marasmiineae</taxon>
        <taxon>Physalacriaceae</taxon>
        <taxon>Cylindrobasidium</taxon>
    </lineage>
</organism>
<name>A0A0D7B912_9AGAR</name>
<evidence type="ECO:0000256" key="8">
    <source>
        <dbReference type="ARBA" id="ARBA00023136"/>
    </source>
</evidence>
<evidence type="ECO:0000256" key="5">
    <source>
        <dbReference type="ARBA" id="ARBA00022692"/>
    </source>
</evidence>
<comment type="function">
    <text evidence="1 9">Required for assembly of cytochrome c oxidase (complex IV).</text>
</comment>
<comment type="subunit">
    <text evidence="4 9">Component of 250-400 kDa complexes called cytochrome oxidase assembly intermediates or COA complexes.</text>
</comment>
<evidence type="ECO:0000256" key="7">
    <source>
        <dbReference type="ARBA" id="ARBA00023128"/>
    </source>
</evidence>
<keyword evidence="5 9" id="KW-0812">Transmembrane</keyword>
<keyword evidence="9" id="KW-0999">Mitochondrion inner membrane</keyword>
<comment type="similarity">
    <text evidence="3 9">Belongs to the COA3 family.</text>
</comment>
<sequence length="106" mass="11592">MSKYVDRRAAERSYRPKAGTMSASLKRARQPFLIPNAVTGTVLMGFAVGVYVYSIRAVKQDEFEDVDEVAKARAKEIARSHAASLSKAEESGIMEAAIANMQAKKP</sequence>
<feature type="compositionally biased region" description="Basic and acidic residues" evidence="10">
    <location>
        <begin position="1"/>
        <end position="14"/>
    </location>
</feature>
<comment type="subcellular location">
    <subcellularLocation>
        <location evidence="2">Mitochondrion membrane</location>
        <topology evidence="2">Single-pass membrane protein</topology>
    </subcellularLocation>
</comment>
<feature type="region of interest" description="Disordered" evidence="10">
    <location>
        <begin position="1"/>
        <end position="22"/>
    </location>
</feature>